<organism evidence="2 3">
    <name type="scientific">Nesterenkonia sphaerica</name>
    <dbReference type="NCBI Taxonomy" id="1804988"/>
    <lineage>
        <taxon>Bacteria</taxon>
        <taxon>Bacillati</taxon>
        <taxon>Actinomycetota</taxon>
        <taxon>Actinomycetes</taxon>
        <taxon>Micrococcales</taxon>
        <taxon>Micrococcaceae</taxon>
        <taxon>Nesterenkonia</taxon>
    </lineage>
</organism>
<evidence type="ECO:0000256" key="1">
    <source>
        <dbReference type="SAM" id="MobiDB-lite"/>
    </source>
</evidence>
<dbReference type="AlphaFoldDB" id="A0A5R9A437"/>
<dbReference type="RefSeq" id="WP_138170926.1">
    <property type="nucleotide sequence ID" value="NZ_VAWA01000017.1"/>
</dbReference>
<dbReference type="OrthoDB" id="3624790at2"/>
<proteinExistence type="predicted"/>
<dbReference type="EMBL" id="VAWA01000017">
    <property type="protein sequence ID" value="TLP72954.1"/>
    <property type="molecule type" value="Genomic_DNA"/>
</dbReference>
<feature type="region of interest" description="Disordered" evidence="1">
    <location>
        <begin position="1"/>
        <end position="51"/>
    </location>
</feature>
<name>A0A5R9A437_9MICC</name>
<sequence>MSEDRKICGARNRTTGEPCQRSPMMDSTRCRTHGGRSPQSQKAASERRERRNALRQLSILGEVPEANVDPTQALLELVTQKHAQVHALRQIVSELEAHEGESHDGEVDLRRHPMVWGLTSHEKGSGVHGPIDKETEQAGASIWLKLLQEAEDQLARYTTAALKAGVEQRQLDVTERQAATFYSAINRILDSLELTTEQQARVPSVVPGVLRQFAASHAAMN</sequence>
<reference evidence="2 3" key="1">
    <citation type="submission" date="2019-05" db="EMBL/GenBank/DDBJ databases">
        <title>Nesterenkonia sp. GY239, isolated from the Southern Atlantic Ocean.</title>
        <authorList>
            <person name="Zhang G."/>
        </authorList>
    </citation>
    <scope>NUCLEOTIDE SEQUENCE [LARGE SCALE GENOMIC DNA]</scope>
    <source>
        <strain evidence="2 3">GY239</strain>
    </source>
</reference>
<evidence type="ECO:0000313" key="2">
    <source>
        <dbReference type="EMBL" id="TLP72954.1"/>
    </source>
</evidence>
<dbReference type="NCBIfam" id="NF041373">
    <property type="entry name" value="HGG_STG"/>
    <property type="match status" value="1"/>
</dbReference>
<evidence type="ECO:0000313" key="3">
    <source>
        <dbReference type="Proteomes" id="UP000306544"/>
    </source>
</evidence>
<accession>A0A5R9A437</accession>
<comment type="caution">
    <text evidence="2">The sequence shown here is derived from an EMBL/GenBank/DDBJ whole genome shotgun (WGS) entry which is preliminary data.</text>
</comment>
<dbReference type="InterPro" id="IPR047675">
    <property type="entry name" value="Putative_zinc-bd"/>
</dbReference>
<gene>
    <name evidence="2" type="ORF">FEF27_11030</name>
</gene>
<keyword evidence="3" id="KW-1185">Reference proteome</keyword>
<protein>
    <submittedName>
        <fullName evidence="2">Uncharacterized protein</fullName>
    </submittedName>
</protein>
<dbReference type="Proteomes" id="UP000306544">
    <property type="component" value="Unassembled WGS sequence"/>
</dbReference>